<dbReference type="GO" id="GO:0016740">
    <property type="term" value="F:transferase activity"/>
    <property type="evidence" value="ECO:0007669"/>
    <property type="project" value="UniProtKB-KW"/>
</dbReference>
<evidence type="ECO:0000313" key="2">
    <source>
        <dbReference type="EMBL" id="SES87281.1"/>
    </source>
</evidence>
<dbReference type="AlphaFoldDB" id="A0A1I0A034"/>
<dbReference type="Gene3D" id="3.30.460.10">
    <property type="entry name" value="Beta Polymerase, domain 2"/>
    <property type="match status" value="1"/>
</dbReference>
<dbReference type="PANTHER" id="PTHR43449:SF1">
    <property type="entry name" value="POLYMERASE BETA NUCLEOTIDYLTRANSFERASE DOMAIN-CONTAINING PROTEIN"/>
    <property type="match status" value="1"/>
</dbReference>
<reference evidence="3" key="1">
    <citation type="submission" date="2016-10" db="EMBL/GenBank/DDBJ databases">
        <authorList>
            <person name="Varghese N."/>
            <person name="Submissions S."/>
        </authorList>
    </citation>
    <scope>NUCLEOTIDE SEQUENCE [LARGE SCALE GENOMIC DNA]</scope>
    <source>
        <strain evidence="3">DSM 13577</strain>
    </source>
</reference>
<dbReference type="RefSeq" id="WP_091350070.1">
    <property type="nucleotide sequence ID" value="NZ_FOIF01000015.1"/>
</dbReference>
<organism evidence="2 3">
    <name type="scientific">Anaerobranca gottschalkii DSM 13577</name>
    <dbReference type="NCBI Taxonomy" id="1120990"/>
    <lineage>
        <taxon>Bacteria</taxon>
        <taxon>Bacillati</taxon>
        <taxon>Bacillota</taxon>
        <taxon>Clostridia</taxon>
        <taxon>Eubacteriales</taxon>
        <taxon>Proteinivoracaceae</taxon>
        <taxon>Anaerobranca</taxon>
    </lineage>
</organism>
<dbReference type="SUPFAM" id="SSF81301">
    <property type="entry name" value="Nucleotidyltransferase"/>
    <property type="match status" value="1"/>
</dbReference>
<proteinExistence type="predicted"/>
<dbReference type="InterPro" id="IPR041633">
    <property type="entry name" value="Polbeta"/>
</dbReference>
<dbReference type="Proteomes" id="UP000243819">
    <property type="component" value="Unassembled WGS sequence"/>
</dbReference>
<gene>
    <name evidence="2" type="ORF">SAMN03080614_101521</name>
</gene>
<feature type="domain" description="Polymerase beta nucleotidyltransferase" evidence="1">
    <location>
        <begin position="13"/>
        <end position="101"/>
    </location>
</feature>
<protein>
    <submittedName>
        <fullName evidence="2">Nucleotidyltransferase domain-containing protein</fullName>
    </submittedName>
</protein>
<accession>A0A1I0A034</accession>
<dbReference type="EMBL" id="FOIF01000015">
    <property type="protein sequence ID" value="SES87281.1"/>
    <property type="molecule type" value="Genomic_DNA"/>
</dbReference>
<keyword evidence="2" id="KW-0808">Transferase</keyword>
<sequence length="101" mass="11713">MKFGISKKSMDLIVNTIYKFPDIDKAVVFGSRSKGNYKRGSDIDVAVFGKEISDNTVNRLRVILNEELPLPFYFDVINFETLQNEELKREIENYGVVIYQK</sequence>
<dbReference type="PANTHER" id="PTHR43449">
    <property type="entry name" value="NUCLEOTIDYLTRANSFERASE"/>
    <property type="match status" value="1"/>
</dbReference>
<dbReference type="CDD" id="cd05403">
    <property type="entry name" value="NT_KNTase_like"/>
    <property type="match status" value="1"/>
</dbReference>
<evidence type="ECO:0000313" key="3">
    <source>
        <dbReference type="Proteomes" id="UP000243819"/>
    </source>
</evidence>
<dbReference type="STRING" id="1120990.SAMN03080614_101521"/>
<dbReference type="Pfam" id="PF18765">
    <property type="entry name" value="Polbeta"/>
    <property type="match status" value="1"/>
</dbReference>
<dbReference type="InterPro" id="IPR043519">
    <property type="entry name" value="NT_sf"/>
</dbReference>
<evidence type="ECO:0000259" key="1">
    <source>
        <dbReference type="Pfam" id="PF18765"/>
    </source>
</evidence>
<name>A0A1I0A034_9FIRM</name>
<keyword evidence="3" id="KW-1185">Reference proteome</keyword>
<dbReference type="OrthoDB" id="9803106at2"/>